<keyword evidence="6" id="KW-1185">Reference proteome</keyword>
<feature type="domain" description="Peptidase M20 dimerisation" evidence="4">
    <location>
        <begin position="237"/>
        <end position="394"/>
    </location>
</feature>
<dbReference type="EMBL" id="LJIJ01002861">
    <property type="protein sequence ID" value="ODM89152.1"/>
    <property type="molecule type" value="Genomic_DNA"/>
</dbReference>
<dbReference type="GO" id="GO:0046872">
    <property type="term" value="F:metal ion binding"/>
    <property type="evidence" value="ECO:0007669"/>
    <property type="project" value="UniProtKB-KW"/>
</dbReference>
<dbReference type="AlphaFoldDB" id="A0A1D2M890"/>
<dbReference type="InterPro" id="IPR002933">
    <property type="entry name" value="Peptidase_M20"/>
</dbReference>
<dbReference type="SUPFAM" id="SSF53187">
    <property type="entry name" value="Zn-dependent exopeptidases"/>
    <property type="match status" value="1"/>
</dbReference>
<evidence type="ECO:0000256" key="1">
    <source>
        <dbReference type="ARBA" id="ARBA00022670"/>
    </source>
</evidence>
<dbReference type="CDD" id="cd05676">
    <property type="entry name" value="M20_dipept_like_CNDP"/>
    <property type="match status" value="1"/>
</dbReference>
<dbReference type="Gene3D" id="3.40.630.10">
    <property type="entry name" value="Zn peptidases"/>
    <property type="match status" value="1"/>
</dbReference>
<dbReference type="PANTHER" id="PTHR43270">
    <property type="entry name" value="BETA-ALA-HIS DIPEPTIDASE"/>
    <property type="match status" value="1"/>
</dbReference>
<proteinExistence type="predicted"/>
<reference evidence="5 6" key="1">
    <citation type="journal article" date="2016" name="Genome Biol. Evol.">
        <title>Gene Family Evolution Reflects Adaptation to Soil Environmental Stressors in the Genome of the Collembolan Orchesella cincta.</title>
        <authorList>
            <person name="Faddeeva-Vakhrusheva A."/>
            <person name="Derks M.F."/>
            <person name="Anvar S.Y."/>
            <person name="Agamennone V."/>
            <person name="Suring W."/>
            <person name="Smit S."/>
            <person name="van Straalen N.M."/>
            <person name="Roelofs D."/>
        </authorList>
    </citation>
    <scope>NUCLEOTIDE SEQUENCE [LARGE SCALE GENOMIC DNA]</scope>
    <source>
        <tissue evidence="5">Mixed pool</tissue>
    </source>
</reference>
<dbReference type="InterPro" id="IPR051458">
    <property type="entry name" value="Cyt/Met_Dipeptidase"/>
</dbReference>
<evidence type="ECO:0000256" key="3">
    <source>
        <dbReference type="ARBA" id="ARBA00022801"/>
    </source>
</evidence>
<keyword evidence="2" id="KW-0479">Metal-binding</keyword>
<keyword evidence="1" id="KW-0645">Protease</keyword>
<dbReference type="Pfam" id="PF07687">
    <property type="entry name" value="M20_dimer"/>
    <property type="match status" value="1"/>
</dbReference>
<dbReference type="Gene3D" id="3.30.70.360">
    <property type="match status" value="1"/>
</dbReference>
<dbReference type="PANTHER" id="PTHR43270:SF4">
    <property type="entry name" value="CARNOSINE DIPEPTIDASE 2, ISOFORM A"/>
    <property type="match status" value="1"/>
</dbReference>
<comment type="caution">
    <text evidence="5">The sequence shown here is derived from an EMBL/GenBank/DDBJ whole genome shotgun (WGS) entry which is preliminary data.</text>
</comment>
<name>A0A1D2M890_ORCCI</name>
<dbReference type="Proteomes" id="UP000094527">
    <property type="component" value="Unassembled WGS sequence"/>
</dbReference>
<dbReference type="GO" id="GO:0008233">
    <property type="term" value="F:peptidase activity"/>
    <property type="evidence" value="ECO:0007669"/>
    <property type="project" value="UniProtKB-KW"/>
</dbReference>
<keyword evidence="3" id="KW-0378">Hydrolase</keyword>
<evidence type="ECO:0000259" key="4">
    <source>
        <dbReference type="Pfam" id="PF07687"/>
    </source>
</evidence>
<dbReference type="Pfam" id="PF01546">
    <property type="entry name" value="Peptidase_M20"/>
    <property type="match status" value="1"/>
</dbReference>
<organism evidence="5 6">
    <name type="scientific">Orchesella cincta</name>
    <name type="common">Springtail</name>
    <name type="synonym">Podura cincta</name>
    <dbReference type="NCBI Taxonomy" id="48709"/>
    <lineage>
        <taxon>Eukaryota</taxon>
        <taxon>Metazoa</taxon>
        <taxon>Ecdysozoa</taxon>
        <taxon>Arthropoda</taxon>
        <taxon>Hexapoda</taxon>
        <taxon>Collembola</taxon>
        <taxon>Entomobryomorpha</taxon>
        <taxon>Entomobryoidea</taxon>
        <taxon>Orchesellidae</taxon>
        <taxon>Orchesellinae</taxon>
        <taxon>Orchesella</taxon>
    </lineage>
</organism>
<gene>
    <name evidence="5" type="ORF">Ocin01_17531</name>
</gene>
<sequence>MSERNSMMNKFGSGVAGSNLPPLDEDISLKKDSDKDDFWLHRRQPSTYIETLREAVGIRSISTWPDARNECLRMVQWTAAKLEELGFETELRKMGDQDMDGKSVPIPPIILATRGNDQYKKTLLIYGHLDVQPARQSDGWYTEPFCLTEDDGKLYGRGASDDKGPLLGWFHAIEAYIKTSIRIPINIKFVLETMLESGSEGLDDLMMNQKNQFLADVDLVAISDNYWLSRNQPCITYGLRGLCYFFVEVECGSKDLHSGVFGGAVREALPDLIWILDQLVDVDGNILIPGILDNVCPVLPEEEALYDGIDFDLEEFKADSGVKALRYPEDKRATLMARWRFPCLTLHGIQGAFGDPGAKTVIPRKVIGKFSIRLVPNQRPERIDKLVRDFLVQKWEERGSPNKFQCYMADDGLKPWCANPFHPSYKAARQATAWAYGRIPDMTREGGTLERLLLLQEITGKNVLLIPMGSCDDAAHTKNEKINMENYITGTKLFSAFIHEVGKLERSEL</sequence>
<dbReference type="GO" id="GO:0006508">
    <property type="term" value="P:proteolysis"/>
    <property type="evidence" value="ECO:0007669"/>
    <property type="project" value="UniProtKB-KW"/>
</dbReference>
<dbReference type="STRING" id="48709.A0A1D2M890"/>
<accession>A0A1D2M890</accession>
<evidence type="ECO:0000256" key="2">
    <source>
        <dbReference type="ARBA" id="ARBA00022723"/>
    </source>
</evidence>
<protein>
    <submittedName>
        <fullName evidence="5">Cytosolic non-specific dipeptidase</fullName>
    </submittedName>
</protein>
<dbReference type="OrthoDB" id="7832001at2759"/>
<dbReference type="OMA" id="WFHAIEA"/>
<evidence type="ECO:0000313" key="6">
    <source>
        <dbReference type="Proteomes" id="UP000094527"/>
    </source>
</evidence>
<dbReference type="InterPro" id="IPR011650">
    <property type="entry name" value="Peptidase_M20_dimer"/>
</dbReference>
<evidence type="ECO:0000313" key="5">
    <source>
        <dbReference type="EMBL" id="ODM89152.1"/>
    </source>
</evidence>